<feature type="non-terminal residue" evidence="3">
    <location>
        <position position="124"/>
    </location>
</feature>
<dbReference type="InterPro" id="IPR020846">
    <property type="entry name" value="MFS_dom"/>
</dbReference>
<feature type="transmembrane region" description="Helical" evidence="1">
    <location>
        <begin position="98"/>
        <end position="116"/>
    </location>
</feature>
<keyword evidence="1" id="KW-0472">Membrane</keyword>
<feature type="transmembrane region" description="Helical" evidence="1">
    <location>
        <begin position="12"/>
        <end position="34"/>
    </location>
</feature>
<accession>X1SY93</accession>
<keyword evidence="1" id="KW-0812">Transmembrane</keyword>
<evidence type="ECO:0000259" key="2">
    <source>
        <dbReference type="PROSITE" id="PS50850"/>
    </source>
</evidence>
<proteinExistence type="predicted"/>
<organism evidence="3">
    <name type="scientific">marine sediment metagenome</name>
    <dbReference type="NCBI Taxonomy" id="412755"/>
    <lineage>
        <taxon>unclassified sequences</taxon>
        <taxon>metagenomes</taxon>
        <taxon>ecological metagenomes</taxon>
    </lineage>
</organism>
<sequence>MTSAHIPWRQLAPFVIMSVAIGTIVQSGLAYISLYAVDSLGVAEAVAAMLVAITPAVGLLAAPVGGYLSDRFGSVPVLLVISFCVIPLVYLLGRAPSVAILATLLVAIGIVSSARMPTSESYIA</sequence>
<dbReference type="GO" id="GO:0022857">
    <property type="term" value="F:transmembrane transporter activity"/>
    <property type="evidence" value="ECO:0007669"/>
    <property type="project" value="InterPro"/>
</dbReference>
<feature type="transmembrane region" description="Helical" evidence="1">
    <location>
        <begin position="46"/>
        <end position="68"/>
    </location>
</feature>
<reference evidence="3" key="1">
    <citation type="journal article" date="2014" name="Front. Microbiol.">
        <title>High frequency of phylogenetically diverse reductive dehalogenase-homologous genes in deep subseafloor sedimentary metagenomes.</title>
        <authorList>
            <person name="Kawai M."/>
            <person name="Futagami T."/>
            <person name="Toyoda A."/>
            <person name="Takaki Y."/>
            <person name="Nishi S."/>
            <person name="Hori S."/>
            <person name="Arai W."/>
            <person name="Tsubouchi T."/>
            <person name="Morono Y."/>
            <person name="Uchiyama I."/>
            <person name="Ito T."/>
            <person name="Fujiyama A."/>
            <person name="Inagaki F."/>
            <person name="Takami H."/>
        </authorList>
    </citation>
    <scope>NUCLEOTIDE SEQUENCE</scope>
    <source>
        <strain evidence="3">Expedition CK06-06</strain>
    </source>
</reference>
<name>X1SY93_9ZZZZ</name>
<protein>
    <recommendedName>
        <fullName evidence="2">Major facilitator superfamily (MFS) profile domain-containing protein</fullName>
    </recommendedName>
</protein>
<dbReference type="EMBL" id="BARW01012095">
    <property type="protein sequence ID" value="GAI80310.1"/>
    <property type="molecule type" value="Genomic_DNA"/>
</dbReference>
<feature type="transmembrane region" description="Helical" evidence="1">
    <location>
        <begin position="75"/>
        <end position="92"/>
    </location>
</feature>
<evidence type="ECO:0000313" key="3">
    <source>
        <dbReference type="EMBL" id="GAI80310.1"/>
    </source>
</evidence>
<dbReference type="Pfam" id="PF07690">
    <property type="entry name" value="MFS_1"/>
    <property type="match status" value="1"/>
</dbReference>
<evidence type="ECO:0000256" key="1">
    <source>
        <dbReference type="SAM" id="Phobius"/>
    </source>
</evidence>
<keyword evidence="1" id="KW-1133">Transmembrane helix</keyword>
<dbReference type="InterPro" id="IPR011701">
    <property type="entry name" value="MFS"/>
</dbReference>
<dbReference type="SUPFAM" id="SSF103473">
    <property type="entry name" value="MFS general substrate transporter"/>
    <property type="match status" value="1"/>
</dbReference>
<dbReference type="PROSITE" id="PS50850">
    <property type="entry name" value="MFS"/>
    <property type="match status" value="1"/>
</dbReference>
<comment type="caution">
    <text evidence="3">The sequence shown here is derived from an EMBL/GenBank/DDBJ whole genome shotgun (WGS) entry which is preliminary data.</text>
</comment>
<dbReference type="Gene3D" id="1.20.1250.20">
    <property type="entry name" value="MFS general substrate transporter like domains"/>
    <property type="match status" value="1"/>
</dbReference>
<gene>
    <name evidence="3" type="ORF">S12H4_22968</name>
</gene>
<feature type="domain" description="Major facilitator superfamily (MFS) profile" evidence="2">
    <location>
        <begin position="1"/>
        <end position="124"/>
    </location>
</feature>
<dbReference type="AlphaFoldDB" id="X1SY93"/>
<dbReference type="InterPro" id="IPR036259">
    <property type="entry name" value="MFS_trans_sf"/>
</dbReference>